<dbReference type="InParanoid" id="A0A6J2PR69"/>
<dbReference type="AlphaFoldDB" id="A0A6J2PR69"/>
<dbReference type="CTD" id="84301"/>
<evidence type="ECO:0000313" key="3">
    <source>
        <dbReference type="RefSeq" id="XP_029288055.1"/>
    </source>
</evidence>
<feature type="compositionally biased region" description="Low complexity" evidence="1">
    <location>
        <begin position="1"/>
        <end position="17"/>
    </location>
</feature>
<sequence length="478" mass="50161">MSSSPSPSQSPSSGQPQTPDCSPSAPTALEQASAPGLCRDHPGLQELPRPLCSAEDAGSTPHQVHPHPLPVDSNSRVSPVPCPSTDALRTCPPPADMTTASQYPEDEVQPGHAEGDAESDEVKNSPVLPNVGELSPIQPMEQEATESDIVDATDPRTSAPSQPDSVEMESPTASQGVASPERDQPEGEHCSSSDNIPSLAAALMELHELLVSNNRAQFQNRSTSCSPSHPFKQETDDPKPCTPTPEKTQRIPSTAIPAGAEPSDAKANHAAPVSNEGPSNCLVPDVSGQDEHLRGDTAQTVEGQGPPQRPVYLPSSRERRADKCGRDEVNNVSSLHPEPEVPPDPARDLDVREPPEGQQGRGVADGRASGTNTPDTLGLQTEHTFLSPLSMAVGSPEEVSSTSSLSSPRLAQAAQLTSPAPLLPSPHPFIEQFPAAHIQRIQAAGFSAREAAEALEQAHGVVELALLALLARSITVPT</sequence>
<name>A0A6J2PR69_COTGO</name>
<feature type="region of interest" description="Disordered" evidence="1">
    <location>
        <begin position="392"/>
        <end position="413"/>
    </location>
</feature>
<feature type="compositionally biased region" description="Polar residues" evidence="1">
    <location>
        <begin position="218"/>
        <end position="227"/>
    </location>
</feature>
<dbReference type="RefSeq" id="XP_029288055.1">
    <property type="nucleotide sequence ID" value="XM_029432195.1"/>
</dbReference>
<gene>
    <name evidence="3" type="primary">ddi2</name>
</gene>
<dbReference type="Proteomes" id="UP000504630">
    <property type="component" value="Chromosome 5"/>
</dbReference>
<accession>A0A6J2PR69</accession>
<feature type="region of interest" description="Disordered" evidence="1">
    <location>
        <begin position="218"/>
        <end position="379"/>
    </location>
</feature>
<feature type="compositionally biased region" description="Polar residues" evidence="1">
    <location>
        <begin position="369"/>
        <end position="379"/>
    </location>
</feature>
<evidence type="ECO:0000256" key="1">
    <source>
        <dbReference type="SAM" id="MobiDB-lite"/>
    </source>
</evidence>
<dbReference type="GeneID" id="115008528"/>
<proteinExistence type="predicted"/>
<feature type="compositionally biased region" description="Basic and acidic residues" evidence="1">
    <location>
        <begin position="180"/>
        <end position="191"/>
    </location>
</feature>
<feature type="compositionally biased region" description="Low complexity" evidence="1">
    <location>
        <begin position="395"/>
        <end position="408"/>
    </location>
</feature>
<feature type="compositionally biased region" description="Polar residues" evidence="1">
    <location>
        <begin position="155"/>
        <end position="164"/>
    </location>
</feature>
<feature type="compositionally biased region" description="Basic and acidic residues" evidence="1">
    <location>
        <begin position="316"/>
        <end position="329"/>
    </location>
</feature>
<feature type="region of interest" description="Disordered" evidence="1">
    <location>
        <begin position="1"/>
        <end position="196"/>
    </location>
</feature>
<dbReference type="OrthoDB" id="1047367at2759"/>
<protein>
    <submittedName>
        <fullName evidence="3">Protein DDI1 homolog 2 isoform X1</fullName>
    </submittedName>
</protein>
<dbReference type="KEGG" id="cgob:115008528"/>
<feature type="compositionally biased region" description="Basic and acidic residues" evidence="1">
    <location>
        <begin position="345"/>
        <end position="355"/>
    </location>
</feature>
<reference evidence="3" key="1">
    <citation type="submission" date="2025-08" db="UniProtKB">
        <authorList>
            <consortium name="RefSeq"/>
        </authorList>
    </citation>
    <scope>IDENTIFICATION</scope>
</reference>
<evidence type="ECO:0000313" key="2">
    <source>
        <dbReference type="Proteomes" id="UP000504630"/>
    </source>
</evidence>
<keyword evidence="2" id="KW-1185">Reference proteome</keyword>
<organism evidence="2 3">
    <name type="scientific">Cottoperca gobio</name>
    <name type="common">Frogmouth</name>
    <name type="synonym">Aphritis gobio</name>
    <dbReference type="NCBI Taxonomy" id="56716"/>
    <lineage>
        <taxon>Eukaryota</taxon>
        <taxon>Metazoa</taxon>
        <taxon>Chordata</taxon>
        <taxon>Craniata</taxon>
        <taxon>Vertebrata</taxon>
        <taxon>Euteleostomi</taxon>
        <taxon>Actinopterygii</taxon>
        <taxon>Neopterygii</taxon>
        <taxon>Teleostei</taxon>
        <taxon>Neoteleostei</taxon>
        <taxon>Acanthomorphata</taxon>
        <taxon>Eupercaria</taxon>
        <taxon>Perciformes</taxon>
        <taxon>Notothenioidei</taxon>
        <taxon>Bovichtidae</taxon>
        <taxon>Cottoperca</taxon>
    </lineage>
</organism>